<sequence>MAPDYHHIAYVGLDVANPVSMEAVEAAAARTDLPPGAKVLDIGAGTGGVSAALARRFGYHVHAIERDPVMVSHIGARARAEGLTDRLSVVRGQAPEVLDALAPADMMVAMGTTRIGGPTVTTASGIFQVLAQRLASPGFVLWGDLVWTAEPPAPLRQVVGLSGIYASDEGWKVAARSAGLECVCAELSPQPLWDSFFASADARVRAWLDANPGVEGLDALKLRADQIKATFDFGRPYLGFGLYLFRKG</sequence>
<organism evidence="7 8">
    <name type="scientific">Brevundimonas subvibrioides</name>
    <dbReference type="NCBI Taxonomy" id="74313"/>
    <lineage>
        <taxon>Bacteria</taxon>
        <taxon>Pseudomonadati</taxon>
        <taxon>Pseudomonadota</taxon>
        <taxon>Alphaproteobacteria</taxon>
        <taxon>Caulobacterales</taxon>
        <taxon>Caulobacteraceae</taxon>
        <taxon>Brevundimonas</taxon>
    </lineage>
</organism>
<comment type="pathway">
    <text evidence="1">Cofactor biosynthesis; adenosylcobalamin biosynthesis.</text>
</comment>
<dbReference type="PANTHER" id="PTHR43182">
    <property type="entry name" value="COBALT-PRECORRIN-6B C(15)-METHYLTRANSFERASE (DECARBOXYLATING)"/>
    <property type="match status" value="1"/>
</dbReference>
<evidence type="ECO:0000259" key="6">
    <source>
        <dbReference type="Pfam" id="PF13649"/>
    </source>
</evidence>
<evidence type="ECO:0000313" key="7">
    <source>
        <dbReference type="EMBL" id="OYX35620.1"/>
    </source>
</evidence>
<evidence type="ECO:0000313" key="8">
    <source>
        <dbReference type="Proteomes" id="UP000215595"/>
    </source>
</evidence>
<evidence type="ECO:0000256" key="5">
    <source>
        <dbReference type="ARBA" id="ARBA00022691"/>
    </source>
</evidence>
<dbReference type="Pfam" id="PF13649">
    <property type="entry name" value="Methyltransf_25"/>
    <property type="match status" value="1"/>
</dbReference>
<dbReference type="SUPFAM" id="SSF53335">
    <property type="entry name" value="S-adenosyl-L-methionine-dependent methyltransferases"/>
    <property type="match status" value="1"/>
</dbReference>
<dbReference type="InterPro" id="IPR050714">
    <property type="entry name" value="Cobalamin_biosynth_MTase"/>
</dbReference>
<protein>
    <recommendedName>
        <fullName evidence="6">Methyltransferase domain-containing protein</fullName>
    </recommendedName>
</protein>
<evidence type="ECO:0000256" key="1">
    <source>
        <dbReference type="ARBA" id="ARBA00004953"/>
    </source>
</evidence>
<dbReference type="PROSITE" id="PS01131">
    <property type="entry name" value="RRNA_A_DIMETH"/>
    <property type="match status" value="1"/>
</dbReference>
<dbReference type="InterPro" id="IPR041698">
    <property type="entry name" value="Methyltransf_25"/>
</dbReference>
<dbReference type="GO" id="GO:0000179">
    <property type="term" value="F:rRNA (adenine-N6,N6-)-dimethyltransferase activity"/>
    <property type="evidence" value="ECO:0007669"/>
    <property type="project" value="InterPro"/>
</dbReference>
<dbReference type="Gene3D" id="3.40.50.150">
    <property type="entry name" value="Vaccinia Virus protein VP39"/>
    <property type="match status" value="1"/>
</dbReference>
<keyword evidence="4" id="KW-0808">Transferase</keyword>
<dbReference type="AlphaFoldDB" id="A0A258FSM9"/>
<evidence type="ECO:0000256" key="4">
    <source>
        <dbReference type="ARBA" id="ARBA00022679"/>
    </source>
</evidence>
<comment type="caution">
    <text evidence="7">The sequence shown here is derived from an EMBL/GenBank/DDBJ whole genome shotgun (WGS) entry which is preliminary data.</text>
</comment>
<keyword evidence="2" id="KW-0169">Cobalamin biosynthesis</keyword>
<gene>
    <name evidence="7" type="ORF">B7Z01_01595</name>
</gene>
<dbReference type="EMBL" id="NCEB01000003">
    <property type="protein sequence ID" value="OYX35620.1"/>
    <property type="molecule type" value="Genomic_DNA"/>
</dbReference>
<evidence type="ECO:0000256" key="3">
    <source>
        <dbReference type="ARBA" id="ARBA00022603"/>
    </source>
</evidence>
<dbReference type="CDD" id="cd02440">
    <property type="entry name" value="AdoMet_MTases"/>
    <property type="match status" value="1"/>
</dbReference>
<dbReference type="PANTHER" id="PTHR43182:SF1">
    <property type="entry name" value="COBALT-PRECORRIN-7 C(5)-METHYLTRANSFERASE"/>
    <property type="match status" value="1"/>
</dbReference>
<dbReference type="InterPro" id="IPR029063">
    <property type="entry name" value="SAM-dependent_MTases_sf"/>
</dbReference>
<keyword evidence="3" id="KW-0489">Methyltransferase</keyword>
<evidence type="ECO:0000256" key="2">
    <source>
        <dbReference type="ARBA" id="ARBA00022573"/>
    </source>
</evidence>
<accession>A0A258FSM9</accession>
<name>A0A258FSM9_9CAUL</name>
<dbReference type="InterPro" id="IPR020596">
    <property type="entry name" value="rRNA_Ade_Mease_Trfase_CS"/>
</dbReference>
<proteinExistence type="predicted"/>
<feature type="domain" description="Methyltransferase" evidence="6">
    <location>
        <begin position="39"/>
        <end position="113"/>
    </location>
</feature>
<reference evidence="7 8" key="1">
    <citation type="submission" date="2017-03" db="EMBL/GenBank/DDBJ databases">
        <title>Lifting the veil on microbial sulfur biogeochemistry in mining wastewaters.</title>
        <authorList>
            <person name="Kantor R.S."/>
            <person name="Colenbrander Nelson T."/>
            <person name="Marshall S."/>
            <person name="Bennett D."/>
            <person name="Apte S."/>
            <person name="Camacho D."/>
            <person name="Thomas B.C."/>
            <person name="Warren L.A."/>
            <person name="Banfield J.F."/>
        </authorList>
    </citation>
    <scope>NUCLEOTIDE SEQUENCE [LARGE SCALE GENOMIC DNA]</scope>
    <source>
        <strain evidence="7">32-69-9</strain>
    </source>
</reference>
<keyword evidence="5" id="KW-0949">S-adenosyl-L-methionine</keyword>
<dbReference type="GO" id="GO:0009236">
    <property type="term" value="P:cobalamin biosynthetic process"/>
    <property type="evidence" value="ECO:0007669"/>
    <property type="project" value="UniProtKB-KW"/>
</dbReference>
<dbReference type="Proteomes" id="UP000215595">
    <property type="component" value="Unassembled WGS sequence"/>
</dbReference>